<evidence type="ECO:0000313" key="3">
    <source>
        <dbReference type="Proteomes" id="UP000275137"/>
    </source>
</evidence>
<protein>
    <submittedName>
        <fullName evidence="2">Porin</fullName>
    </submittedName>
</protein>
<dbReference type="RefSeq" id="WP_123238056.1">
    <property type="nucleotide sequence ID" value="NZ_RJVP01000007.1"/>
</dbReference>
<dbReference type="EMBL" id="RJVP01000007">
    <property type="protein sequence ID" value="ROH84464.1"/>
    <property type="molecule type" value="Genomic_DNA"/>
</dbReference>
<organism evidence="2 3">
    <name type="scientific">Pseudomethylobacillus aquaticus</name>
    <dbReference type="NCBI Taxonomy" id="2676064"/>
    <lineage>
        <taxon>Bacteria</taxon>
        <taxon>Pseudomonadati</taxon>
        <taxon>Pseudomonadota</taxon>
        <taxon>Betaproteobacteria</taxon>
        <taxon>Nitrosomonadales</taxon>
        <taxon>Methylophilaceae</taxon>
        <taxon>Pseudomethylobacillus</taxon>
    </lineage>
</organism>
<dbReference type="Proteomes" id="UP000275137">
    <property type="component" value="Unassembled WGS sequence"/>
</dbReference>
<dbReference type="AlphaFoldDB" id="A0A3N0UW36"/>
<comment type="caution">
    <text evidence="2">The sequence shown here is derived from an EMBL/GenBank/DDBJ whole genome shotgun (WGS) entry which is preliminary data.</text>
</comment>
<feature type="chain" id="PRO_5018044520" evidence="1">
    <location>
        <begin position="29"/>
        <end position="366"/>
    </location>
</feature>
<feature type="signal peptide" evidence="1">
    <location>
        <begin position="1"/>
        <end position="28"/>
    </location>
</feature>
<dbReference type="InterPro" id="IPR023614">
    <property type="entry name" value="Porin_dom_sf"/>
</dbReference>
<evidence type="ECO:0000313" key="2">
    <source>
        <dbReference type="EMBL" id="ROH84464.1"/>
    </source>
</evidence>
<dbReference type="SUPFAM" id="SSF56935">
    <property type="entry name" value="Porins"/>
    <property type="match status" value="1"/>
</dbReference>
<gene>
    <name evidence="2" type="ORF">ED236_11085</name>
</gene>
<reference evidence="2 3" key="1">
    <citation type="submission" date="2018-10" db="EMBL/GenBank/DDBJ databases">
        <authorList>
            <person name="Chen W.-M."/>
        </authorList>
    </citation>
    <scope>NUCLEOTIDE SEQUENCE [LARGE SCALE GENOMIC DNA]</scope>
    <source>
        <strain evidence="2 3">H-5</strain>
    </source>
</reference>
<name>A0A3N0UW36_9PROT</name>
<keyword evidence="3" id="KW-1185">Reference proteome</keyword>
<keyword evidence="1" id="KW-0732">Signal</keyword>
<dbReference type="Gene3D" id="2.40.160.10">
    <property type="entry name" value="Porin"/>
    <property type="match status" value="1"/>
</dbReference>
<proteinExistence type="predicted"/>
<accession>A0A3N0UW36</accession>
<sequence length="366" mass="40414">MKNLSLQPRWTTLAVMAALWTTSLPSQAATFQRDENQFINIGTAFRASFSSIEDGAPNGKSRSKDFELEEARLYTNGKVHEYVSFELNVARNSADNKVEILDGHVGLELNHYVNVWLGRFLPPASRASASAPAYPPTFDFPLVEQAPNRFGGRDDGATLWGATADQKLKYQVGAFKGREGGSNQSDNLSYAGRLQYNFWDAEPGFYNLASYDGAKSILSVGGSYRFQKDGAGTLVNPGDYRYWNLDGRLEKAVAGGGVVGAEASYYDYNNDDTADITAPQGKGYFVLGSYTFPQKVGIGKIQPKVVYQDFDNETTNINTKRYDLGASYLINGSNVRIDTFYFKQSQDQGLADINGVKVLFHVAHFF</sequence>
<evidence type="ECO:0000256" key="1">
    <source>
        <dbReference type="SAM" id="SignalP"/>
    </source>
</evidence>